<reference evidence="2" key="2">
    <citation type="journal article" date="2015" name="Fish Shellfish Immunol.">
        <title>Early steps in the European eel (Anguilla anguilla)-Vibrio vulnificus interaction in the gills: Role of the RtxA13 toxin.</title>
        <authorList>
            <person name="Callol A."/>
            <person name="Pajuelo D."/>
            <person name="Ebbesson L."/>
            <person name="Teles M."/>
            <person name="MacKenzie S."/>
            <person name="Amaro C."/>
        </authorList>
    </citation>
    <scope>NUCLEOTIDE SEQUENCE</scope>
</reference>
<name>A0A0E9X227_ANGAN</name>
<protein>
    <submittedName>
        <fullName evidence="2">Uncharacterized protein</fullName>
    </submittedName>
</protein>
<sequence>MEKMEKRKVKRVMKTNNLPLVLSLSYLCIYLSFLRRKLPKASHTLALNIFFSPLQFFNLCTFFFI</sequence>
<organism evidence="2">
    <name type="scientific">Anguilla anguilla</name>
    <name type="common">European freshwater eel</name>
    <name type="synonym">Muraena anguilla</name>
    <dbReference type="NCBI Taxonomy" id="7936"/>
    <lineage>
        <taxon>Eukaryota</taxon>
        <taxon>Metazoa</taxon>
        <taxon>Chordata</taxon>
        <taxon>Craniata</taxon>
        <taxon>Vertebrata</taxon>
        <taxon>Euteleostomi</taxon>
        <taxon>Actinopterygii</taxon>
        <taxon>Neopterygii</taxon>
        <taxon>Teleostei</taxon>
        <taxon>Anguilliformes</taxon>
        <taxon>Anguillidae</taxon>
        <taxon>Anguilla</taxon>
    </lineage>
</organism>
<dbReference type="EMBL" id="GBXM01012849">
    <property type="protein sequence ID" value="JAH95728.1"/>
    <property type="molecule type" value="Transcribed_RNA"/>
</dbReference>
<dbReference type="AlphaFoldDB" id="A0A0E9X227"/>
<accession>A0A0E9X227</accession>
<proteinExistence type="predicted"/>
<feature type="transmembrane region" description="Helical" evidence="1">
    <location>
        <begin position="12"/>
        <end position="33"/>
    </location>
</feature>
<evidence type="ECO:0000256" key="1">
    <source>
        <dbReference type="SAM" id="Phobius"/>
    </source>
</evidence>
<feature type="transmembrane region" description="Helical" evidence="1">
    <location>
        <begin position="45"/>
        <end position="64"/>
    </location>
</feature>
<keyword evidence="1" id="KW-0472">Membrane</keyword>
<keyword evidence="1" id="KW-1133">Transmembrane helix</keyword>
<keyword evidence="1" id="KW-0812">Transmembrane</keyword>
<evidence type="ECO:0000313" key="2">
    <source>
        <dbReference type="EMBL" id="JAH95728.1"/>
    </source>
</evidence>
<reference evidence="2" key="1">
    <citation type="submission" date="2014-11" db="EMBL/GenBank/DDBJ databases">
        <authorList>
            <person name="Amaro Gonzalez C."/>
        </authorList>
    </citation>
    <scope>NUCLEOTIDE SEQUENCE</scope>
</reference>